<proteinExistence type="predicted"/>
<feature type="region of interest" description="Disordered" evidence="1">
    <location>
        <begin position="158"/>
        <end position="189"/>
    </location>
</feature>
<reference evidence="2" key="1">
    <citation type="journal article" date="2020" name="Nature">
        <title>Giant virus diversity and host interactions through global metagenomics.</title>
        <authorList>
            <person name="Schulz F."/>
            <person name="Roux S."/>
            <person name="Paez-Espino D."/>
            <person name="Jungbluth S."/>
            <person name="Walsh D.A."/>
            <person name="Denef V.J."/>
            <person name="McMahon K.D."/>
            <person name="Konstantinidis K.T."/>
            <person name="Eloe-Fadrosh E.A."/>
            <person name="Kyrpides N.C."/>
            <person name="Woyke T."/>
        </authorList>
    </citation>
    <scope>NUCLEOTIDE SEQUENCE</scope>
    <source>
        <strain evidence="2">GVMAG-S-1017745-26</strain>
    </source>
</reference>
<feature type="region of interest" description="Disordered" evidence="1">
    <location>
        <begin position="100"/>
        <end position="144"/>
    </location>
</feature>
<feature type="compositionally biased region" description="Basic residues" evidence="1">
    <location>
        <begin position="167"/>
        <end position="178"/>
    </location>
</feature>
<dbReference type="EMBL" id="MN740583">
    <property type="protein sequence ID" value="QHU35024.1"/>
    <property type="molecule type" value="Genomic_DNA"/>
</dbReference>
<evidence type="ECO:0000256" key="1">
    <source>
        <dbReference type="SAM" id="MobiDB-lite"/>
    </source>
</evidence>
<accession>A0A6C0LZN7</accession>
<dbReference type="AlphaFoldDB" id="A0A6C0LZN7"/>
<protein>
    <submittedName>
        <fullName evidence="2">Uncharacterized protein</fullName>
    </submittedName>
</protein>
<evidence type="ECO:0000313" key="2">
    <source>
        <dbReference type="EMBL" id="QHU35024.1"/>
    </source>
</evidence>
<sequence length="206" mass="24354">MIWNTITNPKTGRKVSIHGDKGKNILHKYLQQFNNTIQHGGSNKNVRKTGPKSFHIEHNVPLITNDGDLISEEDILMLKDLQKQKKQEKARIIKIKNAKIKRDREKEQEKVQKKELKKKKEIEKKKRDDAKKREEERKKLEEEEFRKNYPDKAIEIDRLKRQVRNREKVRKKTKKTKKNNSSGSSFLPSAGQLMTLAVLRKIANRR</sequence>
<organism evidence="2">
    <name type="scientific">viral metagenome</name>
    <dbReference type="NCBI Taxonomy" id="1070528"/>
    <lineage>
        <taxon>unclassified sequences</taxon>
        <taxon>metagenomes</taxon>
        <taxon>organismal metagenomes</taxon>
    </lineage>
</organism>
<name>A0A6C0LZN7_9ZZZZ</name>